<feature type="domain" description="Gnk2-homologous" evidence="4">
    <location>
        <begin position="132"/>
        <end position="237"/>
    </location>
</feature>
<feature type="chain" id="PRO_5043336557" description="Gnk2-homologous domain-containing protein" evidence="3">
    <location>
        <begin position="21"/>
        <end position="277"/>
    </location>
</feature>
<protein>
    <recommendedName>
        <fullName evidence="4">Gnk2-homologous domain-containing protein</fullName>
    </recommendedName>
</protein>
<dbReference type="PANTHER" id="PTHR32099">
    <property type="entry name" value="CYSTEINE-RICH REPEAT SECRETORY PROTEIN"/>
    <property type="match status" value="1"/>
</dbReference>
<evidence type="ECO:0000259" key="4">
    <source>
        <dbReference type="PROSITE" id="PS51473"/>
    </source>
</evidence>
<dbReference type="AlphaFoldDB" id="A0AAU9PF19"/>
<proteinExistence type="predicted"/>
<comment type="caution">
    <text evidence="5">The sequence shown here is derived from an EMBL/GenBank/DDBJ whole genome shotgun (WGS) entry which is preliminary data.</text>
</comment>
<dbReference type="Gene3D" id="3.30.430.20">
    <property type="entry name" value="Gnk2 domain, C-X8-C-X2-C motif"/>
    <property type="match status" value="2"/>
</dbReference>
<dbReference type="InterPro" id="IPR038408">
    <property type="entry name" value="GNK2_sf"/>
</dbReference>
<reference evidence="5 6" key="1">
    <citation type="submission" date="2022-01" db="EMBL/GenBank/DDBJ databases">
        <authorList>
            <person name="Xiong W."/>
            <person name="Schranz E."/>
        </authorList>
    </citation>
    <scope>NUCLEOTIDE SEQUENCE [LARGE SCALE GENOMIC DNA]</scope>
</reference>
<evidence type="ECO:0000313" key="6">
    <source>
        <dbReference type="Proteomes" id="UP001157418"/>
    </source>
</evidence>
<feature type="signal peptide" evidence="3">
    <location>
        <begin position="1"/>
        <end position="20"/>
    </location>
</feature>
<dbReference type="PROSITE" id="PS51473">
    <property type="entry name" value="GNK2"/>
    <property type="match status" value="2"/>
</dbReference>
<keyword evidence="6" id="KW-1185">Reference proteome</keyword>
<keyword evidence="1 3" id="KW-0732">Signal</keyword>
<accession>A0AAU9PF19</accession>
<gene>
    <name evidence="5" type="ORF">LVIROSA_LOCUS33906</name>
</gene>
<evidence type="ECO:0000313" key="5">
    <source>
        <dbReference type="EMBL" id="CAH1448352.1"/>
    </source>
</evidence>
<evidence type="ECO:0000256" key="2">
    <source>
        <dbReference type="ARBA" id="ARBA00022737"/>
    </source>
</evidence>
<dbReference type="Proteomes" id="UP001157418">
    <property type="component" value="Unassembled WGS sequence"/>
</dbReference>
<dbReference type="InterPro" id="IPR002902">
    <property type="entry name" value="GNK2"/>
</dbReference>
<evidence type="ECO:0000256" key="1">
    <source>
        <dbReference type="ARBA" id="ARBA00022729"/>
    </source>
</evidence>
<feature type="domain" description="Gnk2-homologous" evidence="4">
    <location>
        <begin position="24"/>
        <end position="127"/>
    </location>
</feature>
<sequence length="277" mass="30366">MEKFMLCTLMLFVMTGFVHVNGILHLGSECSQTGNTTGNSIYQANLKTLLDSLVNDSPLQGGFLNTTIGTGSNQVYGLAWCRADVSPNTCSKCLNESISVPLRDCPESKDLVIWSSLCSLRFSNESFFGELWNSSSSSSYGGNTLDEASVFSRGYAMMEALGRNVSDRPLMFDTGVIDVGNDGKRYGLGQCSRDLSKLDCENCLEELLVTYRRFVMNRTGWEMLGVSCGLWYDDVQFSDDDSGLTPTPIGSGVGETLCTGDYVIMAFVAFLLFHWIA</sequence>
<organism evidence="5 6">
    <name type="scientific">Lactuca virosa</name>
    <dbReference type="NCBI Taxonomy" id="75947"/>
    <lineage>
        <taxon>Eukaryota</taxon>
        <taxon>Viridiplantae</taxon>
        <taxon>Streptophyta</taxon>
        <taxon>Embryophyta</taxon>
        <taxon>Tracheophyta</taxon>
        <taxon>Spermatophyta</taxon>
        <taxon>Magnoliopsida</taxon>
        <taxon>eudicotyledons</taxon>
        <taxon>Gunneridae</taxon>
        <taxon>Pentapetalae</taxon>
        <taxon>asterids</taxon>
        <taxon>campanulids</taxon>
        <taxon>Asterales</taxon>
        <taxon>Asteraceae</taxon>
        <taxon>Cichorioideae</taxon>
        <taxon>Cichorieae</taxon>
        <taxon>Lactucinae</taxon>
        <taxon>Lactuca</taxon>
    </lineage>
</organism>
<dbReference type="EMBL" id="CAKMRJ010005634">
    <property type="protein sequence ID" value="CAH1448352.1"/>
    <property type="molecule type" value="Genomic_DNA"/>
</dbReference>
<keyword evidence="2" id="KW-0677">Repeat</keyword>
<evidence type="ECO:0000256" key="3">
    <source>
        <dbReference type="SAM" id="SignalP"/>
    </source>
</evidence>
<dbReference type="Pfam" id="PF01657">
    <property type="entry name" value="Stress-antifung"/>
    <property type="match status" value="1"/>
</dbReference>
<name>A0AAU9PF19_9ASTR</name>
<dbReference type="PANTHER" id="PTHR32099:SF108">
    <property type="entry name" value="GNK2-LIKE DOMAIN-CONTAINING PROTEIN"/>
    <property type="match status" value="1"/>
</dbReference>
<dbReference type="CDD" id="cd23509">
    <property type="entry name" value="Gnk2-like"/>
    <property type="match status" value="2"/>
</dbReference>